<evidence type="ECO:0000313" key="7">
    <source>
        <dbReference type="Proteomes" id="UP000034140"/>
    </source>
</evidence>
<evidence type="ECO:0000313" key="6">
    <source>
        <dbReference type="EMBL" id="KKP91804.1"/>
    </source>
</evidence>
<keyword evidence="4 5" id="KW-0472">Membrane</keyword>
<organism evidence="6 7">
    <name type="scientific">candidate division WS6 bacterium GW2011_GWC1_36_11</name>
    <dbReference type="NCBI Taxonomy" id="1619090"/>
    <lineage>
        <taxon>Bacteria</taxon>
        <taxon>Candidatus Dojkabacteria</taxon>
    </lineage>
</organism>
<comment type="caution">
    <text evidence="6">The sequence shown here is derived from an EMBL/GenBank/DDBJ whole genome shotgun (WGS) entry which is preliminary data.</text>
</comment>
<dbReference type="AlphaFoldDB" id="A0A0G0DC09"/>
<evidence type="ECO:0000256" key="4">
    <source>
        <dbReference type="ARBA" id="ARBA00023136"/>
    </source>
</evidence>
<reference evidence="6 7" key="1">
    <citation type="journal article" date="2015" name="Nature">
        <title>rRNA introns, odd ribosomes, and small enigmatic genomes across a large radiation of phyla.</title>
        <authorList>
            <person name="Brown C.T."/>
            <person name="Hug L.A."/>
            <person name="Thomas B.C."/>
            <person name="Sharon I."/>
            <person name="Castelle C.J."/>
            <person name="Singh A."/>
            <person name="Wilkins M.J."/>
            <person name="Williams K.H."/>
            <person name="Banfield J.F."/>
        </authorList>
    </citation>
    <scope>NUCLEOTIDE SEQUENCE [LARGE SCALE GENOMIC DNA]</scope>
</reference>
<sequence>MIDYMNNYMEYIKTILKKEDINESIKKDFIEHMQFMQHERLIHLLVTMLFALLLMFGFIIMLIYFSWILVVFTAIIFIVEIFYIFHYYKLENGVQKMYRVYDELGN</sequence>
<dbReference type="EMBL" id="LBRE01000027">
    <property type="protein sequence ID" value="KKP91804.1"/>
    <property type="molecule type" value="Genomic_DNA"/>
</dbReference>
<evidence type="ECO:0000256" key="5">
    <source>
        <dbReference type="SAM" id="Phobius"/>
    </source>
</evidence>
<evidence type="ECO:0000256" key="1">
    <source>
        <dbReference type="ARBA" id="ARBA00004651"/>
    </source>
</evidence>
<name>A0A0G0DC09_9BACT</name>
<feature type="transmembrane region" description="Helical" evidence="5">
    <location>
        <begin position="67"/>
        <end position="88"/>
    </location>
</feature>
<dbReference type="InterPro" id="IPR036640">
    <property type="entry name" value="ABC1_TM_sf"/>
</dbReference>
<protein>
    <submittedName>
        <fullName evidence="6">Uncharacterized protein</fullName>
    </submittedName>
</protein>
<evidence type="ECO:0000256" key="3">
    <source>
        <dbReference type="ARBA" id="ARBA00022989"/>
    </source>
</evidence>
<keyword evidence="3 5" id="KW-1133">Transmembrane helix</keyword>
<dbReference type="GO" id="GO:0005886">
    <property type="term" value="C:plasma membrane"/>
    <property type="evidence" value="ECO:0007669"/>
    <property type="project" value="UniProtKB-SubCell"/>
</dbReference>
<dbReference type="SUPFAM" id="SSF90123">
    <property type="entry name" value="ABC transporter transmembrane region"/>
    <property type="match status" value="1"/>
</dbReference>
<feature type="transmembrane region" description="Helical" evidence="5">
    <location>
        <begin position="41"/>
        <end position="61"/>
    </location>
</feature>
<comment type="subcellular location">
    <subcellularLocation>
        <location evidence="1">Cell membrane</location>
        <topology evidence="1">Multi-pass membrane protein</topology>
    </subcellularLocation>
</comment>
<dbReference type="GO" id="GO:0005524">
    <property type="term" value="F:ATP binding"/>
    <property type="evidence" value="ECO:0007669"/>
    <property type="project" value="InterPro"/>
</dbReference>
<dbReference type="Proteomes" id="UP000034140">
    <property type="component" value="Unassembled WGS sequence"/>
</dbReference>
<keyword evidence="2 5" id="KW-0812">Transmembrane</keyword>
<gene>
    <name evidence="6" type="ORF">UR96_C0027G0005</name>
</gene>
<evidence type="ECO:0000256" key="2">
    <source>
        <dbReference type="ARBA" id="ARBA00022692"/>
    </source>
</evidence>
<proteinExistence type="predicted"/>
<accession>A0A0G0DC09</accession>